<keyword evidence="5" id="KW-0804">Transcription</keyword>
<keyword evidence="4" id="KW-0805">Transcription regulation</keyword>
<feature type="compositionally biased region" description="Acidic residues" evidence="8">
    <location>
        <begin position="912"/>
        <end position="921"/>
    </location>
</feature>
<evidence type="ECO:0000256" key="6">
    <source>
        <dbReference type="ARBA" id="ARBA00023242"/>
    </source>
</evidence>
<dbReference type="Proteomes" id="UP000650833">
    <property type="component" value="Unassembled WGS sequence"/>
</dbReference>
<evidence type="ECO:0000256" key="8">
    <source>
        <dbReference type="SAM" id="MobiDB-lite"/>
    </source>
</evidence>
<comment type="caution">
    <text evidence="10">The sequence shown here is derived from an EMBL/GenBank/DDBJ whole genome shotgun (WGS) entry which is preliminary data.</text>
</comment>
<dbReference type="PANTHER" id="PTHR12346">
    <property type="entry name" value="SIN3B-RELATED"/>
    <property type="match status" value="1"/>
</dbReference>
<keyword evidence="2" id="KW-0678">Repressor</keyword>
<dbReference type="InterPro" id="IPR039774">
    <property type="entry name" value="Sin3-like"/>
</dbReference>
<accession>A0A8H7QTL4</accession>
<dbReference type="InterPro" id="IPR013194">
    <property type="entry name" value="HDAC_interact_dom"/>
</dbReference>
<dbReference type="FunFam" id="1.20.1160.11:FF:000002">
    <property type="entry name" value="Paired amphipathic helix protein SIN3"/>
    <property type="match status" value="1"/>
</dbReference>
<feature type="compositionally biased region" description="Low complexity" evidence="8">
    <location>
        <begin position="1298"/>
        <end position="1307"/>
    </location>
</feature>
<dbReference type="InterPro" id="IPR003822">
    <property type="entry name" value="PAH"/>
</dbReference>
<feature type="compositionally biased region" description="Polar residues" evidence="8">
    <location>
        <begin position="322"/>
        <end position="331"/>
    </location>
</feature>
<feature type="compositionally biased region" description="Pro residues" evidence="8">
    <location>
        <begin position="282"/>
        <end position="292"/>
    </location>
</feature>
<dbReference type="GO" id="GO:0000122">
    <property type="term" value="P:negative regulation of transcription by RNA polymerase II"/>
    <property type="evidence" value="ECO:0007669"/>
    <property type="project" value="TreeGrafter"/>
</dbReference>
<dbReference type="SMART" id="SM00761">
    <property type="entry name" value="HDAC_interact"/>
    <property type="match status" value="1"/>
</dbReference>
<dbReference type="Gene3D" id="1.20.1160.11">
    <property type="entry name" value="Paired amphipathic helix"/>
    <property type="match status" value="3"/>
</dbReference>
<evidence type="ECO:0000313" key="11">
    <source>
        <dbReference type="Proteomes" id="UP000650833"/>
    </source>
</evidence>
<dbReference type="SUPFAM" id="SSF47762">
    <property type="entry name" value="PAH2 domain"/>
    <property type="match status" value="3"/>
</dbReference>
<dbReference type="InterPro" id="IPR036600">
    <property type="entry name" value="PAH_sf"/>
</dbReference>
<dbReference type="Pfam" id="PF02671">
    <property type="entry name" value="PAH"/>
    <property type="match status" value="3"/>
</dbReference>
<name>A0A8H7QTL4_9FUNG</name>
<evidence type="ECO:0000313" key="10">
    <source>
        <dbReference type="EMBL" id="KAG2198055.1"/>
    </source>
</evidence>
<keyword evidence="6 7" id="KW-0539">Nucleus</keyword>
<dbReference type="Pfam" id="PF08295">
    <property type="entry name" value="Sin3_corepress"/>
    <property type="match status" value="1"/>
</dbReference>
<dbReference type="GO" id="GO:0010628">
    <property type="term" value="P:positive regulation of gene expression"/>
    <property type="evidence" value="ECO:0007669"/>
    <property type="project" value="UniProtKB-ARBA"/>
</dbReference>
<evidence type="ECO:0000259" key="9">
    <source>
        <dbReference type="SMART" id="SM00761"/>
    </source>
</evidence>
<feature type="compositionally biased region" description="Low complexity" evidence="8">
    <location>
        <begin position="342"/>
        <end position="357"/>
    </location>
</feature>
<evidence type="ECO:0000256" key="7">
    <source>
        <dbReference type="PROSITE-ProRule" id="PRU00810"/>
    </source>
</evidence>
<keyword evidence="11" id="KW-1185">Reference proteome</keyword>
<feature type="compositionally biased region" description="Low complexity" evidence="8">
    <location>
        <begin position="272"/>
        <end position="281"/>
    </location>
</feature>
<feature type="region of interest" description="Disordered" evidence="8">
    <location>
        <begin position="912"/>
        <end position="953"/>
    </location>
</feature>
<dbReference type="FunFam" id="1.20.1160.11:FF:000003">
    <property type="entry name" value="Paired amphipathic helix SIN3-like protein"/>
    <property type="match status" value="1"/>
</dbReference>
<keyword evidence="3" id="KW-0677">Repeat</keyword>
<reference evidence="10" key="1">
    <citation type="submission" date="2020-12" db="EMBL/GenBank/DDBJ databases">
        <title>Metabolic potential, ecology and presence of endohyphal bacteria is reflected in genomic diversity of Mucoromycotina.</title>
        <authorList>
            <person name="Muszewska A."/>
            <person name="Okrasinska A."/>
            <person name="Steczkiewicz K."/>
            <person name="Drgas O."/>
            <person name="Orlowska M."/>
            <person name="Perlinska-Lenart U."/>
            <person name="Aleksandrzak-Piekarczyk T."/>
            <person name="Szatraj K."/>
            <person name="Zielenkiewicz U."/>
            <person name="Pilsyk S."/>
            <person name="Malc E."/>
            <person name="Mieczkowski P."/>
            <person name="Kruszewska J.S."/>
            <person name="Biernat P."/>
            <person name="Pawlowska J."/>
        </authorList>
    </citation>
    <scope>NUCLEOTIDE SEQUENCE</scope>
    <source>
        <strain evidence="10">CBS 226.32</strain>
    </source>
</reference>
<dbReference type="OrthoDB" id="10265969at2759"/>
<evidence type="ECO:0000256" key="2">
    <source>
        <dbReference type="ARBA" id="ARBA00022491"/>
    </source>
</evidence>
<dbReference type="InterPro" id="IPR031693">
    <property type="entry name" value="Sin3_C"/>
</dbReference>
<feature type="region of interest" description="Disordered" evidence="8">
    <location>
        <begin position="128"/>
        <end position="147"/>
    </location>
</feature>
<evidence type="ECO:0000256" key="1">
    <source>
        <dbReference type="ARBA" id="ARBA00004123"/>
    </source>
</evidence>
<feature type="compositionally biased region" description="Polar residues" evidence="8">
    <location>
        <begin position="1"/>
        <end position="10"/>
    </location>
</feature>
<dbReference type="PANTHER" id="PTHR12346:SF0">
    <property type="entry name" value="SIN3A, ISOFORM G"/>
    <property type="match status" value="1"/>
</dbReference>
<protein>
    <recommendedName>
        <fullName evidence="9">Histone deacetylase interacting domain-containing protein</fullName>
    </recommendedName>
</protein>
<dbReference type="GO" id="GO:0033698">
    <property type="term" value="C:Rpd3L complex"/>
    <property type="evidence" value="ECO:0007669"/>
    <property type="project" value="UniProtKB-ARBA"/>
</dbReference>
<evidence type="ECO:0000256" key="5">
    <source>
        <dbReference type="ARBA" id="ARBA00023163"/>
    </source>
</evidence>
<dbReference type="GO" id="GO:0003714">
    <property type="term" value="F:transcription corepressor activity"/>
    <property type="evidence" value="ECO:0007669"/>
    <property type="project" value="InterPro"/>
</dbReference>
<feature type="region of interest" description="Disordered" evidence="8">
    <location>
        <begin position="1"/>
        <end position="42"/>
    </location>
</feature>
<gene>
    <name evidence="10" type="ORF">INT46_003839</name>
</gene>
<feature type="region of interest" description="Disordered" evidence="8">
    <location>
        <begin position="271"/>
        <end position="394"/>
    </location>
</feature>
<comment type="subcellular location">
    <subcellularLocation>
        <location evidence="1 7">Nucleus</location>
    </subcellularLocation>
</comment>
<dbReference type="PROSITE" id="PS51477">
    <property type="entry name" value="PAH"/>
    <property type="match status" value="3"/>
</dbReference>
<dbReference type="Pfam" id="PF16879">
    <property type="entry name" value="Sin3a_C"/>
    <property type="match status" value="1"/>
</dbReference>
<proteinExistence type="predicted"/>
<sequence>MTTSNQSSQTDPRRPSVPTSSLPLVGTLPYGHHTHSNSQQIQTVRHQYPSPYTSLFPPHQPNSHHNYNTANTTVASAAGLVTANNNRNSNNVIGNTQVPPPSSSIMGARNKPKCSELPQHVVVETTAVSGTTKSSSEASPASPTASGTYRPLNVIDALAYLDQVKSRFADNPNVYNKFLDIMKDFKSQSIDTPGVIERVSTLFKGHPQLISGFNTFLPAGYRIECSVDPRDPNRIIVTTPNGNKTTSTTSTAEEMLKMEPQSQQHLLHQDHYYSSSSSTPAYLPPPPPPPPQHQQNVITQSIHNNNNSSVLPPPFNTDNRHFNSTSGSATPSIHHHPHHHQQQQQQQQHIASSTATSSPPPQSITLPQQHYKPPPLSRHVSSSSSPPAIDKKPPVEFNHAINYVNRIKNRFAHNSTIYKQFLEVLQTYQKEQKPIGEVFDHVRYLFNGADDLLEEFKQFLPEITSSGSPSHYQPQSSPSYEVNNNNTSNIGFKRVSYPTSAPAKRKKTYITKKSKLQQYQQEEEDAMSYSLFDPSRPRVSSEEVDLFDRIKKHIGNKPSYEEFLKLLNLYTQEILDMDILVAQVKGFLGNNKELMDTFKDTIGYEPKQPPIERPTVSAAKPDLNKCDAVKDSPSYRTVSKDWQHQPCSGRDQMCWEVLNDEYVSHPIWASEDSGFVASKKNQYEEALHRCEEERYEYDLNIEANLNTIALLKPIAERIERMSFEEQQIMRLKPGLGGPTVSIYERIIRKIYDDDRGTEIIEMLYQKPANVVPIVLKRLELKDKEWRKAQRDWNKIWRDIDTKNFYRSLDYQGNLFKSNDRKAMQNRALIAEIETLQKEKPTELVQFQFEFKDDTIFRDIARLICSFMDRQNGFTKVDKQKVRNFLRSFVPIFFHVKDTLPKETCIEEYQQEDANEHDDEDNSNNKNKSNSEELDSVSSNSVSPRNRATSEDSHGRLLRGIIKRNANNMTASVSATATATATTAETSVQDEIVVADDIIMDEANDDLDLFAVAAAATAPDIINQKRIYSFFCNSQYYCLFRFYLTIYERLYKMKLISNDNETESIGKKFNQTAVELDLVPNRFEDINLSKGYYHALMEMFDHYFEGEIDQPTFEENVRYVFGTEAYLTFTIDKTVQSLIKQIQNVSIDKKSNELYALFSQDQQMLDNSSVRTLSAYRSIVEEILESDENLYKISFVGDTDTHMAHIQLLDKENDMSLPSTEQEMYEDYLASYIDWMHDTEGINKLLMRPSFLSRNLKPLLSHNKQLEKIQVKSQLRYKIQPETYHMYYIIGSEDILQKSKSQQNQESSNNDHKNQWNQWLSNQGNDDLNDVTRKLYS</sequence>
<feature type="domain" description="Histone deacetylase interacting" evidence="9">
    <location>
        <begin position="625"/>
        <end position="728"/>
    </location>
</feature>
<organism evidence="10 11">
    <name type="scientific">Mucor plumbeus</name>
    <dbReference type="NCBI Taxonomy" id="97098"/>
    <lineage>
        <taxon>Eukaryota</taxon>
        <taxon>Fungi</taxon>
        <taxon>Fungi incertae sedis</taxon>
        <taxon>Mucoromycota</taxon>
        <taxon>Mucoromycotina</taxon>
        <taxon>Mucoromycetes</taxon>
        <taxon>Mucorales</taxon>
        <taxon>Mucorineae</taxon>
        <taxon>Mucoraceae</taxon>
        <taxon>Mucor</taxon>
    </lineage>
</organism>
<feature type="region of interest" description="Disordered" evidence="8">
    <location>
        <begin position="1298"/>
        <end position="1324"/>
    </location>
</feature>
<evidence type="ECO:0000256" key="3">
    <source>
        <dbReference type="ARBA" id="ARBA00022737"/>
    </source>
</evidence>
<feature type="compositionally biased region" description="Polar residues" evidence="8">
    <location>
        <begin position="293"/>
        <end position="310"/>
    </location>
</feature>
<feature type="compositionally biased region" description="Low complexity" evidence="8">
    <location>
        <begin position="377"/>
        <end position="388"/>
    </location>
</feature>
<feature type="compositionally biased region" description="Polar residues" evidence="8">
    <location>
        <begin position="1314"/>
        <end position="1324"/>
    </location>
</feature>
<feature type="compositionally biased region" description="Low complexity" evidence="8">
    <location>
        <begin position="131"/>
        <end position="146"/>
    </location>
</feature>
<dbReference type="EMBL" id="JAEPRC010000403">
    <property type="protein sequence ID" value="KAG2198055.1"/>
    <property type="molecule type" value="Genomic_DNA"/>
</dbReference>
<dbReference type="FunFam" id="1.20.1160.11:FF:000001">
    <property type="entry name" value="Paired amphipathic helix protein Sin3"/>
    <property type="match status" value="1"/>
</dbReference>
<evidence type="ECO:0000256" key="4">
    <source>
        <dbReference type="ARBA" id="ARBA00023015"/>
    </source>
</evidence>